<proteinExistence type="predicted"/>
<protein>
    <submittedName>
        <fullName evidence="5">Helix-turn-helix domain-containing protein</fullName>
    </submittedName>
</protein>
<evidence type="ECO:0000313" key="6">
    <source>
        <dbReference type="Proteomes" id="UP001147148"/>
    </source>
</evidence>
<evidence type="ECO:0000256" key="1">
    <source>
        <dbReference type="ARBA" id="ARBA00023015"/>
    </source>
</evidence>
<organism evidence="5 6">
    <name type="scientific">Vagococcus proximus</name>
    <dbReference type="NCBI Taxonomy" id="2991417"/>
    <lineage>
        <taxon>Bacteria</taxon>
        <taxon>Bacillati</taxon>
        <taxon>Bacillota</taxon>
        <taxon>Bacilli</taxon>
        <taxon>Lactobacillales</taxon>
        <taxon>Enterococcaceae</taxon>
        <taxon>Vagococcus</taxon>
    </lineage>
</organism>
<dbReference type="Proteomes" id="UP001147148">
    <property type="component" value="Unassembled WGS sequence"/>
</dbReference>
<evidence type="ECO:0000259" key="3">
    <source>
        <dbReference type="Pfam" id="PF05043"/>
    </source>
</evidence>
<comment type="caution">
    <text evidence="5">The sequence shown here is derived from an EMBL/GenBank/DDBJ whole genome shotgun (WGS) entry which is preliminary data.</text>
</comment>
<dbReference type="InterPro" id="IPR007737">
    <property type="entry name" value="Mga_HTH"/>
</dbReference>
<dbReference type="Pfam" id="PF05043">
    <property type="entry name" value="Mga"/>
    <property type="match status" value="1"/>
</dbReference>
<keyword evidence="6" id="KW-1185">Reference proteome</keyword>
<evidence type="ECO:0000313" key="5">
    <source>
        <dbReference type="EMBL" id="MDF0478689.1"/>
    </source>
</evidence>
<dbReference type="SUPFAM" id="SSF46785">
    <property type="entry name" value="Winged helix' DNA-binding domain"/>
    <property type="match status" value="1"/>
</dbReference>
<dbReference type="PANTHER" id="PTHR30185:SF18">
    <property type="entry name" value="TRANSCRIPTIONAL REGULATOR MTLR"/>
    <property type="match status" value="1"/>
</dbReference>
<dbReference type="InterPro" id="IPR036388">
    <property type="entry name" value="WH-like_DNA-bd_sf"/>
</dbReference>
<gene>
    <name evidence="5" type="ORF">OL233_00180</name>
</gene>
<sequence>MRNLLDTSTKRRLEIIEQLNLNSKWISSNDLAKKNNASLRTINSDIQYLKENAEDFFTIETSKKNGVRLKARPNSDISLIYNRVIKSSDAFNLLEKIFFNPNVLIENWDEEMFISESSLYRTAGQLSNSLKSFDITLQKRPCHLTNHNEENVRSFYTNYFSEVYGIHNWPFTLDRRLIVRLAEELYTIFEHASDEFLIIQLTYLLAVSLERYKQGFLIKLSDDQKISRNRYQKYISESIGLSTTLGELGIEITDDLVNDLVNSVYFLKATWVTKIDENHLKKQFDELLNKIQYDLGIQIDNQSRADVHTILLLIQYKHTFFPYTDYILYDRYEFNSNAIKINYPAYNTTVTYHLKELEKVTGFPWHSKFNNKVLYWMMVKWNKLPTLLENKKKRVNIMIFSDLGLQHAELLQDMIEKNFNSKVNLTIYRGSTIFLEEVNPDEMNQYDFHITTFYHELFPPHKTIVVEAIPSDQDWGKIRNAIHSIYRFDPQTNNL</sequence>
<feature type="domain" description="Helix-turn-helix type 11" evidence="4">
    <location>
        <begin position="11"/>
        <end position="68"/>
    </location>
</feature>
<dbReference type="EMBL" id="JAPDSH010000001">
    <property type="protein sequence ID" value="MDF0478689.1"/>
    <property type="molecule type" value="Genomic_DNA"/>
</dbReference>
<dbReference type="RefSeq" id="WP_275470366.1">
    <property type="nucleotide sequence ID" value="NZ_JAPDSH010000001.1"/>
</dbReference>
<name>A0ABT5WY92_9ENTE</name>
<dbReference type="InterPro" id="IPR036390">
    <property type="entry name" value="WH_DNA-bd_sf"/>
</dbReference>
<dbReference type="InterPro" id="IPR013196">
    <property type="entry name" value="HTH_11"/>
</dbReference>
<reference evidence="5" key="1">
    <citation type="submission" date="2022-10" db="EMBL/GenBank/DDBJ databases">
        <title>Vagococcus sp. isolated from poultry meat.</title>
        <authorList>
            <person name="Johansson P."/>
            <person name="Bjorkroth J."/>
        </authorList>
    </citation>
    <scope>NUCLEOTIDE SEQUENCE</scope>
    <source>
        <strain evidence="5">PNs007</strain>
    </source>
</reference>
<dbReference type="PANTHER" id="PTHR30185">
    <property type="entry name" value="CRYPTIC BETA-GLUCOSIDE BGL OPERON ANTITERMINATOR"/>
    <property type="match status" value="1"/>
</dbReference>
<keyword evidence="1" id="KW-0805">Transcription regulation</keyword>
<keyword evidence="2" id="KW-0804">Transcription</keyword>
<evidence type="ECO:0000256" key="2">
    <source>
        <dbReference type="ARBA" id="ARBA00023163"/>
    </source>
</evidence>
<accession>A0ABT5WY92</accession>
<dbReference type="Gene3D" id="1.10.10.10">
    <property type="entry name" value="Winged helix-like DNA-binding domain superfamily/Winged helix DNA-binding domain"/>
    <property type="match status" value="2"/>
</dbReference>
<feature type="domain" description="Mga helix-turn-helix" evidence="3">
    <location>
        <begin position="74"/>
        <end position="160"/>
    </location>
</feature>
<dbReference type="Pfam" id="PF08279">
    <property type="entry name" value="HTH_11"/>
    <property type="match status" value="1"/>
</dbReference>
<dbReference type="InterPro" id="IPR050661">
    <property type="entry name" value="BglG_antiterminators"/>
</dbReference>
<evidence type="ECO:0000259" key="4">
    <source>
        <dbReference type="Pfam" id="PF08279"/>
    </source>
</evidence>